<dbReference type="PRINTS" id="PR00792">
    <property type="entry name" value="PEPSIN"/>
</dbReference>
<evidence type="ECO:0000256" key="2">
    <source>
        <dbReference type="ARBA" id="ARBA00022670"/>
    </source>
</evidence>
<dbReference type="AlphaFoldDB" id="A0A9N8E6L1"/>
<dbReference type="InterPro" id="IPR001461">
    <property type="entry name" value="Aspartic_peptidase_A1"/>
</dbReference>
<comment type="caution">
    <text evidence="9">The sequence shown here is derived from an EMBL/GenBank/DDBJ whole genome shotgun (WGS) entry which is preliminary data.</text>
</comment>
<protein>
    <submittedName>
        <fullName evidence="9">Pepsin A</fullName>
    </submittedName>
</protein>
<dbReference type="InterPro" id="IPR033121">
    <property type="entry name" value="PEPTIDASE_A1"/>
</dbReference>
<dbReference type="PANTHER" id="PTHR47966:SF51">
    <property type="entry name" value="BETA-SITE APP-CLEAVING ENZYME, ISOFORM A-RELATED"/>
    <property type="match status" value="1"/>
</dbReference>
<dbReference type="PANTHER" id="PTHR47966">
    <property type="entry name" value="BETA-SITE APP-CLEAVING ENZYME, ISOFORM A-RELATED"/>
    <property type="match status" value="1"/>
</dbReference>
<feature type="active site" evidence="5">
    <location>
        <position position="276"/>
    </location>
</feature>
<organism evidence="9 10">
    <name type="scientific">Seminavis robusta</name>
    <dbReference type="NCBI Taxonomy" id="568900"/>
    <lineage>
        <taxon>Eukaryota</taxon>
        <taxon>Sar</taxon>
        <taxon>Stramenopiles</taxon>
        <taxon>Ochrophyta</taxon>
        <taxon>Bacillariophyta</taxon>
        <taxon>Bacillariophyceae</taxon>
        <taxon>Bacillariophycidae</taxon>
        <taxon>Naviculales</taxon>
        <taxon>Naviculaceae</taxon>
        <taxon>Seminavis</taxon>
    </lineage>
</organism>
<dbReference type="SUPFAM" id="SSF50630">
    <property type="entry name" value="Acid proteases"/>
    <property type="match status" value="1"/>
</dbReference>
<evidence type="ECO:0000256" key="4">
    <source>
        <dbReference type="ARBA" id="ARBA00022801"/>
    </source>
</evidence>
<dbReference type="OrthoDB" id="771136at2759"/>
<feature type="chain" id="PRO_5040117794" evidence="7">
    <location>
        <begin position="25"/>
        <end position="424"/>
    </location>
</feature>
<dbReference type="InterPro" id="IPR001969">
    <property type="entry name" value="Aspartic_peptidase_AS"/>
</dbReference>
<feature type="active site" evidence="5">
    <location>
        <position position="84"/>
    </location>
</feature>
<dbReference type="Proteomes" id="UP001153069">
    <property type="component" value="Unassembled WGS sequence"/>
</dbReference>
<evidence type="ECO:0000313" key="10">
    <source>
        <dbReference type="Proteomes" id="UP001153069"/>
    </source>
</evidence>
<dbReference type="GO" id="GO:0016485">
    <property type="term" value="P:protein processing"/>
    <property type="evidence" value="ECO:0007669"/>
    <property type="project" value="UniProtKB-ARBA"/>
</dbReference>
<dbReference type="PROSITE" id="PS51257">
    <property type="entry name" value="PROKAR_LIPOPROTEIN"/>
    <property type="match status" value="1"/>
</dbReference>
<keyword evidence="7" id="KW-0732">Signal</keyword>
<evidence type="ECO:0000313" key="9">
    <source>
        <dbReference type="EMBL" id="CAB9514815.1"/>
    </source>
</evidence>
<evidence type="ECO:0000256" key="6">
    <source>
        <dbReference type="RuleBase" id="RU000454"/>
    </source>
</evidence>
<dbReference type="InterPro" id="IPR021109">
    <property type="entry name" value="Peptidase_aspartic_dom_sf"/>
</dbReference>
<keyword evidence="3 6" id="KW-0064">Aspartyl protease</keyword>
<evidence type="ECO:0000256" key="7">
    <source>
        <dbReference type="SAM" id="SignalP"/>
    </source>
</evidence>
<dbReference type="Gene3D" id="2.40.70.10">
    <property type="entry name" value="Acid Proteases"/>
    <property type="match status" value="2"/>
</dbReference>
<evidence type="ECO:0000256" key="3">
    <source>
        <dbReference type="ARBA" id="ARBA00022750"/>
    </source>
</evidence>
<feature type="signal peptide" evidence="7">
    <location>
        <begin position="1"/>
        <end position="24"/>
    </location>
</feature>
<keyword evidence="10" id="KW-1185">Reference proteome</keyword>
<accession>A0A9N8E6L1</accession>
<dbReference type="Pfam" id="PF00026">
    <property type="entry name" value="Asp"/>
    <property type="match status" value="1"/>
</dbReference>
<comment type="similarity">
    <text evidence="1 6">Belongs to the peptidase A1 family.</text>
</comment>
<dbReference type="PROSITE" id="PS00141">
    <property type="entry name" value="ASP_PROTEASE"/>
    <property type="match status" value="1"/>
</dbReference>
<proteinExistence type="inferred from homology"/>
<evidence type="ECO:0000259" key="8">
    <source>
        <dbReference type="PROSITE" id="PS51767"/>
    </source>
</evidence>
<name>A0A9N8E6L1_9STRA</name>
<gene>
    <name evidence="9" type="ORF">SEMRO_676_G185650.1</name>
</gene>
<evidence type="ECO:0000256" key="1">
    <source>
        <dbReference type="ARBA" id="ARBA00007447"/>
    </source>
</evidence>
<dbReference type="FunFam" id="2.40.70.10:FF:000115">
    <property type="entry name" value="Lysosomal aspartic protease"/>
    <property type="match status" value="1"/>
</dbReference>
<dbReference type="PROSITE" id="PS51767">
    <property type="entry name" value="PEPTIDASE_A1"/>
    <property type="match status" value="1"/>
</dbReference>
<evidence type="ECO:0000256" key="5">
    <source>
        <dbReference type="PIRSR" id="PIRSR601461-1"/>
    </source>
</evidence>
<feature type="domain" description="Peptidase A1" evidence="8">
    <location>
        <begin position="66"/>
        <end position="389"/>
    </location>
</feature>
<dbReference type="EMBL" id="CAICTM010000675">
    <property type="protein sequence ID" value="CAB9514815.1"/>
    <property type="molecule type" value="Genomic_DNA"/>
</dbReference>
<keyword evidence="2 6" id="KW-0645">Protease</keyword>
<reference evidence="9" key="1">
    <citation type="submission" date="2020-06" db="EMBL/GenBank/DDBJ databases">
        <authorList>
            <consortium name="Plant Systems Biology data submission"/>
        </authorList>
    </citation>
    <scope>NUCLEOTIDE SEQUENCE</scope>
    <source>
        <strain evidence="9">D6</strain>
    </source>
</reference>
<sequence length="424" mass="46765">MGMIRSNTFLAALLALQLFLGCSSEKTLTIQLQKRPSSASQLVGRQRRHLKPVEALSLGNEHNTEYFGVIGVGTPMQYFKVIFDTGSSDLWVPWVNCTFGGNKHTYNHDVSSTYQREEPMFLIGLSYGSGPVVGFFSYDDVALTQDIAVQGQRFIEVVNASPNYAFYDFDGIVGMGFANLAANGTVPLFESLLQQNQIDLPIFSFYLSSEGPGSELVLGGYDPSKFVGNLHVVPPHDNTARRWSVTLDQVVTEGFAAFGFGNATDEDRPKMSALIDSGTSLIGGPADLVDKIAAHVGAIPDETGQNYFLDCATMDHVPDVSFWIDGKDYVIPGEDLVFPVQDGNCLFAMFPMNIGPAARGLNPDWILGDIFMRKYYTVFNYVDRTIGFAPAVKPKRRQRGWMDWITQSLTLKPGFLALGQVRRL</sequence>
<dbReference type="GO" id="GO:0004190">
    <property type="term" value="F:aspartic-type endopeptidase activity"/>
    <property type="evidence" value="ECO:0007669"/>
    <property type="project" value="UniProtKB-KW"/>
</dbReference>
<keyword evidence="4 6" id="KW-0378">Hydrolase</keyword>